<keyword evidence="10" id="KW-0489">Methyltransferase</keyword>
<organism evidence="10">
    <name type="scientific">Grapevine leafroll-associated virus 7</name>
    <dbReference type="NCBI Taxonomy" id="217615"/>
    <lineage>
        <taxon>Viruses</taxon>
        <taxon>Riboviria</taxon>
        <taxon>Orthornavirae</taxon>
        <taxon>Kitrinoviricota</taxon>
        <taxon>Alsuviricetes</taxon>
        <taxon>Martellivirales</taxon>
        <taxon>Closteroviridae</taxon>
        <taxon>Velarivirus</taxon>
        <taxon>Velarivirus septemvitis</taxon>
    </lineage>
</organism>
<feature type="domain" description="(+)RNA virus helicase C-terminal" evidence="8">
    <location>
        <begin position="1989"/>
        <end position="2309"/>
    </location>
</feature>
<feature type="transmembrane region" description="Helical" evidence="7">
    <location>
        <begin position="1618"/>
        <end position="1647"/>
    </location>
</feature>
<evidence type="ECO:0000256" key="3">
    <source>
        <dbReference type="ARBA" id="ARBA00022758"/>
    </source>
</evidence>
<dbReference type="InterPro" id="IPR027417">
    <property type="entry name" value="P-loop_NTPase"/>
</dbReference>
<dbReference type="GO" id="GO:0016556">
    <property type="term" value="P:mRNA modification"/>
    <property type="evidence" value="ECO:0007669"/>
    <property type="project" value="InterPro"/>
</dbReference>
<reference evidence="10" key="1">
    <citation type="submission" date="2017-03" db="EMBL/GenBank/DDBJ databases">
        <authorList>
            <person name="Rasool S."/>
            <person name="Al Rwahnih M."/>
            <person name="Naz S."/>
        </authorList>
    </citation>
    <scope>NUCLEOTIDE SEQUENCE</scope>
    <source>
        <strain evidence="10">Q4</strain>
    </source>
</reference>
<dbReference type="GO" id="GO:0075523">
    <property type="term" value="P:viral translational frameshifting"/>
    <property type="evidence" value="ECO:0007669"/>
    <property type="project" value="UniProtKB-KW"/>
</dbReference>
<dbReference type="GO" id="GO:0004386">
    <property type="term" value="F:helicase activity"/>
    <property type="evidence" value="ECO:0007669"/>
    <property type="project" value="UniProtKB-KW"/>
</dbReference>
<keyword evidence="10" id="KW-0347">Helicase</keyword>
<protein>
    <submittedName>
        <fullName evidence="10">Methyltransferase and helicase domain protein</fullName>
    </submittedName>
</protein>
<keyword evidence="2" id="KW-0547">Nucleotide-binding</keyword>
<dbReference type="Pfam" id="PF01443">
    <property type="entry name" value="Viral_helicase1"/>
    <property type="match status" value="1"/>
</dbReference>
<evidence type="ECO:0000256" key="7">
    <source>
        <dbReference type="SAM" id="Phobius"/>
    </source>
</evidence>
<evidence type="ECO:0000256" key="2">
    <source>
        <dbReference type="ARBA" id="ARBA00022741"/>
    </source>
</evidence>
<dbReference type="GO" id="GO:0008174">
    <property type="term" value="F:mRNA methyltransferase activity"/>
    <property type="evidence" value="ECO:0007669"/>
    <property type="project" value="UniProtKB-UniRule"/>
</dbReference>
<dbReference type="PROSITE" id="PS51743">
    <property type="entry name" value="ALPHAVIRUS_MT"/>
    <property type="match status" value="1"/>
</dbReference>
<evidence type="ECO:0000259" key="9">
    <source>
        <dbReference type="PROSITE" id="PS51743"/>
    </source>
</evidence>
<name>A0A5A4DQT8_9CLOS</name>
<feature type="region of interest" description="Disordered" evidence="6">
    <location>
        <begin position="1789"/>
        <end position="1816"/>
    </location>
</feature>
<sequence>MALLCSCFYLPSGSSIFKIKRSITYLTKQLKHRFGITLRRTSDSYVRYCLLRVPEHKKFYVSRLIKLIISMKEELKSRLSVKASVVTGRDRVLCLINQNKTKTIVKCRVKLLRSFFNLPRCSFKSIPKEIKRKYKNFTLGMFDLIFNNMHDHNLGGSRMNNSSSKSKSDTIYLNNEGKNFTVNFSFNDISSQGSLTLTILVSSTEKHRYNFNIKRYISRCGNYCHFRASLNNSNVKEVQEIFSRPIDIFHPANGLSLCLTTAVMQMFNENRGLGRIIGIFPSRKFLNMYSPVNQFCVDYIKRVVSVGKERTPTQPPNLKGNRTTSSTTIRGYVKKSVLNDFNHSKLESGSVFVPKKEIHYLKPNSKSEEVVRKDGRVVDKQKSVPKTTPTPSPTILFGTITSDVVKQSVQSEVGKTGKAPEIKGDRVILSRRFLDPKIFVQKMVVKGVVEKYLITKPDGSRTEIINNKDAVRKLFNATFNGQRYFIDEDALTPSGKKFSSVKTGYCWLDAFNLSRKAVPEWLIPLPFIPLHLIFRCGVPKTILRMIRRTGNGVCHFDRRYAHAHSMAKMTDLLGATNTLSPLGMGTNEYEVGLDCLVERVMKKLTPRGDLDTVTQLFNAAANRFDDWYKRGDDVVVKTYVTGADKKIISDLFPDLKIKYEGTTNSSHPLFTVIRQLENYLMFRINNFKNFSDFGGNILTHISMGVKNSHVCAPLCDVKDVNRRVKLYCNISKEIHSMSDNAMCTNKAQDCSHNSKTAVMVEVYDMSIYDVARSMLKREIIKVDASMLLPGELLEDFDVIDLFDKRCIITRVGEKVQYRYGVNGEVYEHDLKPLKEWMSVGFFSVDGVLFKKTLENSRGPFQHYSIVVVEDVQAKTLVVETQYQTNSNNMVEVVIPTINSDGVVSKEKLRVDKSFLTHLLEYASNCVETFNRKSFEHLMSQYRSRKGFVVYNNKVIQESVHIPHRLLDGFLAVVWAHGMRMAERSRYLAKLVYDSYYTPSIFQLLKRAFEIKFKRFKLCVYENILRLLRYILGGWVCDDMGTIEGRIVELNRVITVRHTLHVTCKNQPTSEFQEIFNSYVEESNDFIEKLSERLRTTTSNDDVLESGGGDTYWKTYKRILEQVSKFKSYFKDVIFLTNVIFDVYVSSKMNLYYQVVKQWVHTLPRRMFEEWKLIISQLTLTGCANKVLKFILNLRSNFNSIWDGFLLSINKISLKVRNLLNGESFTRFLGKDNLMLSMNNVLEQYTLIQNAIETLRSSGVSDEVIENSDCNQIMILYTHFMHEKYERKNQETVEELNEFEDVLLSGGGSRFSLSQFGCKLEEKIKEYICLLHRLSKATKNAKYTKLILKVVYKLVCCVLKVFGFRVQDVFETFLSMHDDIVTFFNENNVCLDIGLHKVNKQIKNGCGYFTTLSNNVREKIDGFSTSCSRNLQFRLTEFKDKLAEQLFYFGNWVTEQDGDESDDDFFDCLESGGGSNHMHINFLGRVCRFLSIIFKNFSIHAKTLSFDLGNVKYLFKSFHNLSIENFTLLKSWFFNILQSVKENGSEIVYKGEKFFCDCYHFLQESDLFRFTVNVATQIPFHFLNCVLSTGNPFSIFFKWIGSIVISFYGQLNFVKDDIFVNWIGCLLLTPAVLSAMSPMTLLSTLMVLKTILLAKSMKFQRLRDSVVDYYASLNIDLIHSVMNNDYASRVALMVVLPLSLFMGSSLFFAIVNAVVVYKYYHYHHHCVLVSNVSIASKIDFQDLEIDGRLKKACIEINKKKFKNDNIKTTDDAIANGSDIHEVKGKQSHFGGVVDSESHSETHSSDDSDGEERGCSEDNLQKYNYVREKLQIERSDRMESGENNSEKNPSLCLMYNNYPSSSYITFKQTKSDLINSINEMYFIENQTALLNIGKMEHIINKYNLGYTDEKKLCAIVNDSNVYMWTKFRGWISLGNNSSTEEIDPKFIFLKNKKIVDKIPNDCEVAFTTDELVVGYSNEKLKNIEKDGIFGSQLPIVDDKVLISKIDAVVKSASLVNKPPGSGKTTEIIRKATTLAKMRNDVLILSVTRGGKDEILDKLSQSDFVNGSITVRTLDSFIINNVNKKFDCVFVDECFMAHGGLVLYALCKLNCDNITLYGDINQIPYICRLPHFHCRFSETLFRLVTTTFDNVSYRCPADVCYLLSSERDGRGNLIYPNGVKAMKNERMRTMNLVPIKGINSIPIDVSKDVAYITFTQHEKHELNRYLNTNTVKTVNEIQGHTVKNVNLVRMRVHANGIYSDRNQFITAISRHTETFNYYYASNATKDKVMNAVGSLNTIEDYVLANFCFKQCV</sequence>
<dbReference type="GO" id="GO:0006396">
    <property type="term" value="P:RNA processing"/>
    <property type="evidence" value="ECO:0007669"/>
    <property type="project" value="InterPro"/>
</dbReference>
<dbReference type="SUPFAM" id="SSF52540">
    <property type="entry name" value="P-loop containing nucleoside triphosphate hydrolases"/>
    <property type="match status" value="1"/>
</dbReference>
<feature type="compositionally biased region" description="Basic and acidic residues" evidence="6">
    <location>
        <begin position="1794"/>
        <end position="1816"/>
    </location>
</feature>
<evidence type="ECO:0000259" key="8">
    <source>
        <dbReference type="PROSITE" id="PS51657"/>
    </source>
</evidence>
<evidence type="ECO:0000256" key="1">
    <source>
        <dbReference type="ARBA" id="ARBA00022679"/>
    </source>
</evidence>
<dbReference type="GO" id="GO:0003723">
    <property type="term" value="F:RNA binding"/>
    <property type="evidence" value="ECO:0007669"/>
    <property type="project" value="InterPro"/>
</dbReference>
<keyword evidence="5" id="KW-0067">ATP-binding</keyword>
<dbReference type="GO" id="GO:0016787">
    <property type="term" value="F:hydrolase activity"/>
    <property type="evidence" value="ECO:0007669"/>
    <property type="project" value="UniProtKB-KW"/>
</dbReference>
<dbReference type="InterPro" id="IPR027351">
    <property type="entry name" value="(+)RNA_virus_helicase_core_dom"/>
</dbReference>
<accession>A0A5A4DQT8</accession>
<dbReference type="GO" id="GO:0005524">
    <property type="term" value="F:ATP binding"/>
    <property type="evidence" value="ECO:0007669"/>
    <property type="project" value="UniProtKB-KW"/>
</dbReference>
<keyword evidence="7" id="KW-1133">Transmembrane helix</keyword>
<keyword evidence="7" id="KW-0472">Membrane</keyword>
<dbReference type="InterPro" id="IPR002588">
    <property type="entry name" value="Alphavirus-like_MT_dom"/>
</dbReference>
<evidence type="ECO:0000256" key="5">
    <source>
        <dbReference type="ARBA" id="ARBA00022840"/>
    </source>
</evidence>
<evidence type="ECO:0000256" key="4">
    <source>
        <dbReference type="ARBA" id="ARBA00022801"/>
    </source>
</evidence>
<dbReference type="EMBL" id="KY940820">
    <property type="protein sequence ID" value="ARP51793.1"/>
    <property type="molecule type" value="Genomic_RNA"/>
</dbReference>
<dbReference type="GO" id="GO:0032259">
    <property type="term" value="P:methylation"/>
    <property type="evidence" value="ECO:0007669"/>
    <property type="project" value="UniProtKB-KW"/>
</dbReference>
<gene>
    <name evidence="10" type="primary">ORF1a</name>
</gene>
<dbReference type="PROSITE" id="PS51657">
    <property type="entry name" value="PSRV_HELICASE"/>
    <property type="match status" value="1"/>
</dbReference>
<proteinExistence type="predicted"/>
<dbReference type="Gene3D" id="3.40.50.300">
    <property type="entry name" value="P-loop containing nucleotide triphosphate hydrolases"/>
    <property type="match status" value="2"/>
</dbReference>
<keyword evidence="3" id="KW-0688">Ribosomal frameshifting</keyword>
<keyword evidence="1 10" id="KW-0808">Transferase</keyword>
<dbReference type="Pfam" id="PF01660">
    <property type="entry name" value="Vmethyltransf"/>
    <property type="match status" value="1"/>
</dbReference>
<evidence type="ECO:0000313" key="10">
    <source>
        <dbReference type="EMBL" id="ARP51793.1"/>
    </source>
</evidence>
<feature type="domain" description="Alphavirus-like MT" evidence="9">
    <location>
        <begin position="658"/>
        <end position="837"/>
    </location>
</feature>
<feature type="transmembrane region" description="Helical" evidence="7">
    <location>
        <begin position="1689"/>
        <end position="1719"/>
    </location>
</feature>
<keyword evidence="7" id="KW-0812">Transmembrane</keyword>
<keyword evidence="4" id="KW-0378">Hydrolase</keyword>
<evidence type="ECO:0000256" key="6">
    <source>
        <dbReference type="SAM" id="MobiDB-lite"/>
    </source>
</evidence>